<dbReference type="InterPro" id="IPR001480">
    <property type="entry name" value="Bulb-type_lectin_dom"/>
</dbReference>
<dbReference type="SMART" id="SM00108">
    <property type="entry name" value="B_lectin"/>
    <property type="match status" value="1"/>
</dbReference>
<dbReference type="InterPro" id="IPR036426">
    <property type="entry name" value="Bulb-type_lectin_dom_sf"/>
</dbReference>
<feature type="transmembrane region" description="Helical" evidence="4">
    <location>
        <begin position="416"/>
        <end position="439"/>
    </location>
</feature>
<keyword evidence="3" id="KW-1015">Disulfide bond</keyword>
<dbReference type="Pfam" id="PF01453">
    <property type="entry name" value="B_lectin"/>
    <property type="match status" value="1"/>
</dbReference>
<keyword evidence="4" id="KW-0812">Transmembrane</keyword>
<dbReference type="InterPro" id="IPR035446">
    <property type="entry name" value="SLSG/EP1"/>
</dbReference>
<evidence type="ECO:0000313" key="8">
    <source>
        <dbReference type="Proteomes" id="UP001417504"/>
    </source>
</evidence>
<keyword evidence="4" id="KW-0472">Membrane</keyword>
<dbReference type="PANTHER" id="PTHR32444:SF108">
    <property type="entry name" value="OS02G0527900 PROTEIN"/>
    <property type="match status" value="1"/>
</dbReference>
<sequence>MRATHLCFIVAALLLSLLRVRASTLELVKGFAATPDSSISSFQSFLVDPNGNFSFGFLRIQQSQLALAVLHVASSEPVWVANTSTTHWDDSTTLIFNGSVILSNSKTGTHWSTRSEGNRIVLRNNSNLQIQKFEEGDTGPSIPWQSFDFPSNTLIENQNFTVNMSLVNGAFSMKLGGNFIGLYTNFINQNHIYWKHTAMEAKASIIQGEGPIYARISQNGFLGTYQNEKAPVDVLPFNTFQRPISGLSLVRLESDGNLKSYYWNGSAWILDFTAITEDCELPNFCGQFAVCTPGNGCQCLNNRTEYHRPGDCTRHESQQGSTKSCTGYSIIRKTGVELPYKELMEFEKMGSLSECESDCERNCSCRGAVYNNGSGYCYRLDYEIGTLVGVGDEEKIGYFKMVRGEEGEEGVGFCCWGGVGCGGGVVGIGMAVFGVWRLWRRRREKMVMGNDGGCIGAYRDLGSASFRSIEMCKS</sequence>
<accession>A0AAP0PUV3</accession>
<dbReference type="GO" id="GO:0048544">
    <property type="term" value="P:recognition of pollen"/>
    <property type="evidence" value="ECO:0007669"/>
    <property type="project" value="InterPro"/>
</dbReference>
<dbReference type="SUPFAM" id="SSF57414">
    <property type="entry name" value="Hairpin loop containing domain-like"/>
    <property type="match status" value="1"/>
</dbReference>
<feature type="signal peptide" evidence="5">
    <location>
        <begin position="1"/>
        <end position="22"/>
    </location>
</feature>
<dbReference type="EMBL" id="JBBNAE010000001">
    <property type="protein sequence ID" value="KAK9153776.1"/>
    <property type="molecule type" value="Genomic_DNA"/>
</dbReference>
<dbReference type="Pfam" id="PF00954">
    <property type="entry name" value="S_locus_glycop"/>
    <property type="match status" value="1"/>
</dbReference>
<evidence type="ECO:0000256" key="3">
    <source>
        <dbReference type="ARBA" id="ARBA00023157"/>
    </source>
</evidence>
<keyword evidence="8" id="KW-1185">Reference proteome</keyword>
<comment type="function">
    <text evidence="1">Involved in sporophytic self-incompatibility system (the inability of flowering plants to achieve self-fertilization).</text>
</comment>
<name>A0AAP0PUV3_9MAGN</name>
<dbReference type="InterPro" id="IPR000858">
    <property type="entry name" value="S_locus_glycoprot_dom"/>
</dbReference>
<protein>
    <recommendedName>
        <fullName evidence="6">Apple domain-containing protein</fullName>
    </recommendedName>
</protein>
<comment type="caution">
    <text evidence="7">The sequence shown here is derived from an EMBL/GenBank/DDBJ whole genome shotgun (WGS) entry which is preliminary data.</text>
</comment>
<dbReference type="PANTHER" id="PTHR32444">
    <property type="entry name" value="BULB-TYPE LECTIN DOMAIN-CONTAINING PROTEIN"/>
    <property type="match status" value="1"/>
</dbReference>
<evidence type="ECO:0000256" key="1">
    <source>
        <dbReference type="ARBA" id="ARBA00003061"/>
    </source>
</evidence>
<evidence type="ECO:0000259" key="6">
    <source>
        <dbReference type="PROSITE" id="PS50948"/>
    </source>
</evidence>
<dbReference type="Pfam" id="PF00024">
    <property type="entry name" value="PAN_1"/>
    <property type="match status" value="1"/>
</dbReference>
<evidence type="ECO:0000313" key="7">
    <source>
        <dbReference type="EMBL" id="KAK9153776.1"/>
    </source>
</evidence>
<proteinExistence type="predicted"/>
<dbReference type="Proteomes" id="UP001417504">
    <property type="component" value="Unassembled WGS sequence"/>
</dbReference>
<dbReference type="InterPro" id="IPR003609">
    <property type="entry name" value="Pan_app"/>
</dbReference>
<evidence type="ECO:0000256" key="5">
    <source>
        <dbReference type="SAM" id="SignalP"/>
    </source>
</evidence>
<dbReference type="PROSITE" id="PS50948">
    <property type="entry name" value="PAN"/>
    <property type="match status" value="1"/>
</dbReference>
<dbReference type="AlphaFoldDB" id="A0AAP0PUV3"/>
<feature type="chain" id="PRO_5042963262" description="Apple domain-containing protein" evidence="5">
    <location>
        <begin position="23"/>
        <end position="474"/>
    </location>
</feature>
<reference evidence="7 8" key="1">
    <citation type="submission" date="2024-01" db="EMBL/GenBank/DDBJ databases">
        <title>Genome assemblies of Stephania.</title>
        <authorList>
            <person name="Yang L."/>
        </authorList>
    </citation>
    <scope>NUCLEOTIDE SEQUENCE [LARGE SCALE GENOMIC DNA]</scope>
    <source>
        <strain evidence="7">QJT</strain>
        <tissue evidence="7">Leaf</tissue>
    </source>
</reference>
<organism evidence="7 8">
    <name type="scientific">Stephania japonica</name>
    <dbReference type="NCBI Taxonomy" id="461633"/>
    <lineage>
        <taxon>Eukaryota</taxon>
        <taxon>Viridiplantae</taxon>
        <taxon>Streptophyta</taxon>
        <taxon>Embryophyta</taxon>
        <taxon>Tracheophyta</taxon>
        <taxon>Spermatophyta</taxon>
        <taxon>Magnoliopsida</taxon>
        <taxon>Ranunculales</taxon>
        <taxon>Menispermaceae</taxon>
        <taxon>Menispermoideae</taxon>
        <taxon>Cissampelideae</taxon>
        <taxon>Stephania</taxon>
    </lineage>
</organism>
<keyword evidence="4" id="KW-1133">Transmembrane helix</keyword>
<evidence type="ECO:0000256" key="4">
    <source>
        <dbReference type="SAM" id="Phobius"/>
    </source>
</evidence>
<gene>
    <name evidence="7" type="ORF">Sjap_001256</name>
</gene>
<keyword evidence="2 5" id="KW-0732">Signal</keyword>
<evidence type="ECO:0000256" key="2">
    <source>
        <dbReference type="ARBA" id="ARBA00022729"/>
    </source>
</evidence>
<feature type="domain" description="Apple" evidence="6">
    <location>
        <begin position="325"/>
        <end position="403"/>
    </location>
</feature>
<dbReference type="PIRSF" id="PIRSF002686">
    <property type="entry name" value="SLG"/>
    <property type="match status" value="1"/>
</dbReference>
<dbReference type="Gene3D" id="2.90.10.30">
    <property type="match status" value="1"/>
</dbReference>
<dbReference type="SUPFAM" id="SSF51110">
    <property type="entry name" value="alpha-D-mannose-specific plant lectins"/>
    <property type="match status" value="1"/>
</dbReference>